<sequence length="361" mass="38957">MKNNERKPFHGAYLPGDVDFLLTPMVLEMTPVDEKEKLIQSGAKHYSDMLSQEPPPSAQHLELFGKALDSGADRLAREVQVLANALVVQFGDTPVVLVSLVRAGVPLGVMLQRALSDMGRKAHHYGISIIRDRGIDNAALDLIEARHGTAGIVFVDGWTGKGAITGQLIASLKDRAGYPAAPRLVVLADPAGCAWLAASDDDWLIPFGIMGAPVSGMVSRSVWTESGFHGCVHCAHLGEFDCSLMLVDTVDRFRRALAVTSLPAITPLSTQQDGQRSLSIQVVSTLASRFHIDSVNRIKPGIAEATRAVLRRVPEHVLVRSKSDPDVALLVYLAEKKGIAILEVGDLLGRYRAVTIIKKVA</sequence>
<dbReference type="RefSeq" id="WP_067436943.1">
    <property type="nucleotide sequence ID" value="NZ_LN907828.1"/>
</dbReference>
<dbReference type="EMBL" id="LN907828">
    <property type="protein sequence ID" value="CUU26243.1"/>
    <property type="molecule type" value="Genomic_DNA"/>
</dbReference>
<evidence type="ECO:0000259" key="1">
    <source>
        <dbReference type="Pfam" id="PF11202"/>
    </source>
</evidence>
<dbReference type="PATRIC" id="fig|1619313.3.peg.4179"/>
<geneLocation type="plasmid" evidence="4">
    <name>pEM01</name>
</geneLocation>
<reference evidence="4" key="1">
    <citation type="submission" date="2015-11" db="EMBL/GenBank/DDBJ databases">
        <authorList>
            <person name="Blom J."/>
        </authorList>
    </citation>
    <scope>NUCLEOTIDE SEQUENCE [LARGE SCALE GENOMIC DNA]</scope>
    <source>
        <plasmid evidence="4">pEM01</plasmid>
    </source>
</reference>
<dbReference type="Proteomes" id="UP000059419">
    <property type="component" value="Plasmid pEM01"/>
</dbReference>
<dbReference type="Pfam" id="PF11202">
    <property type="entry name" value="StiP"/>
    <property type="match status" value="1"/>
</dbReference>
<feature type="domain" description="PELOTA RNA-binding" evidence="2">
    <location>
        <begin position="279"/>
        <end position="359"/>
    </location>
</feature>
<dbReference type="Pfam" id="PF15608">
    <property type="entry name" value="PELOTA_1"/>
    <property type="match status" value="1"/>
</dbReference>
<dbReference type="PIRSF" id="PIRSF020979">
    <property type="entry name" value="UCP020979"/>
    <property type="match status" value="1"/>
</dbReference>
<gene>
    <name evidence="3" type="ORF">EM595_p0547</name>
</gene>
<dbReference type="InterPro" id="IPR028157">
    <property type="entry name" value="PELOTA_dom"/>
</dbReference>
<feature type="domain" description="Cysteine protease StiP N-terminal" evidence="1">
    <location>
        <begin position="11"/>
        <end position="250"/>
    </location>
</feature>
<dbReference type="InterPro" id="IPR011215">
    <property type="entry name" value="StiP_N"/>
</dbReference>
<dbReference type="OrthoDB" id="1663315at2"/>
<proteinExistence type="predicted"/>
<evidence type="ECO:0000313" key="3">
    <source>
        <dbReference type="EMBL" id="CUU26243.1"/>
    </source>
</evidence>
<keyword evidence="4" id="KW-1185">Reference proteome</keyword>
<dbReference type="InterPro" id="IPR048336">
    <property type="entry name" value="StiP-like"/>
</dbReference>
<name>A0A0U5LC09_9GAMM</name>
<evidence type="ECO:0000259" key="2">
    <source>
        <dbReference type="Pfam" id="PF15608"/>
    </source>
</evidence>
<accession>A0A0U5LC09</accession>
<dbReference type="AlphaFoldDB" id="A0A0U5LC09"/>
<organism evidence="3 4">
    <name type="scientific">Duffyella gerundensis</name>
    <dbReference type="NCBI Taxonomy" id="1619313"/>
    <lineage>
        <taxon>Bacteria</taxon>
        <taxon>Pseudomonadati</taxon>
        <taxon>Pseudomonadota</taxon>
        <taxon>Gammaproteobacteria</taxon>
        <taxon>Enterobacterales</taxon>
        <taxon>Erwiniaceae</taxon>
        <taxon>Duffyella</taxon>
    </lineage>
</organism>
<dbReference type="KEGG" id="ege:EM595_p0547"/>
<protein>
    <submittedName>
        <fullName evidence="3">Uncharacterized protein</fullName>
    </submittedName>
</protein>
<evidence type="ECO:0000313" key="4">
    <source>
        <dbReference type="Proteomes" id="UP000059419"/>
    </source>
</evidence>